<accession>A0A5J6HVL9</accession>
<protein>
    <submittedName>
        <fullName evidence="2">Uncharacterized protein</fullName>
    </submittedName>
</protein>
<dbReference type="AlphaFoldDB" id="A0A5J6HVL9"/>
<reference evidence="2 3" key="1">
    <citation type="submission" date="2017-09" db="EMBL/GenBank/DDBJ databases">
        <authorList>
            <person name="Lee N."/>
            <person name="Cho B.-K."/>
        </authorList>
    </citation>
    <scope>NUCLEOTIDE SEQUENCE [LARGE SCALE GENOMIC DNA]</scope>
    <source>
        <strain evidence="2 3">ATCC 13740</strain>
    </source>
</reference>
<proteinExistence type="predicted"/>
<dbReference type="KEGG" id="scoe:CP976_06790"/>
<sequence>MSITTAGRIASAPTTVDCPAWCVIDHSEDPWIGTEDFFHRGEEVNVPAPPGARPQYAEPLLSTHLVDHSNNPEWSCIAIGNSDRGFDLETIEQADAYLAQLKKYTAAVEEMRNRLAAIKENQA</sequence>
<organism evidence="2 3">
    <name type="scientific">Streptomyces coeruleorubidus</name>
    <dbReference type="NCBI Taxonomy" id="116188"/>
    <lineage>
        <taxon>Bacteria</taxon>
        <taxon>Bacillati</taxon>
        <taxon>Actinomycetota</taxon>
        <taxon>Actinomycetes</taxon>
        <taxon>Kitasatosporales</taxon>
        <taxon>Streptomycetaceae</taxon>
        <taxon>Streptomyces</taxon>
    </lineage>
</organism>
<gene>
    <name evidence="2" type="ORF">CP976_06790</name>
</gene>
<dbReference type="InterPro" id="IPR054202">
    <property type="entry name" value="DUF6907"/>
</dbReference>
<keyword evidence="1" id="KW-0175">Coiled coil</keyword>
<dbReference type="Proteomes" id="UP000326598">
    <property type="component" value="Chromosome"/>
</dbReference>
<dbReference type="RefSeq" id="WP_150479502.1">
    <property type="nucleotide sequence ID" value="NZ_BMTB01000010.1"/>
</dbReference>
<evidence type="ECO:0000256" key="1">
    <source>
        <dbReference type="SAM" id="Coils"/>
    </source>
</evidence>
<name>A0A5J6HVL9_STRC4</name>
<dbReference type="EMBL" id="CP023694">
    <property type="protein sequence ID" value="QEV23878.1"/>
    <property type="molecule type" value="Genomic_DNA"/>
</dbReference>
<feature type="coiled-coil region" evidence="1">
    <location>
        <begin position="94"/>
        <end position="121"/>
    </location>
</feature>
<dbReference type="Pfam" id="PF21848">
    <property type="entry name" value="DUF6907"/>
    <property type="match status" value="1"/>
</dbReference>
<evidence type="ECO:0000313" key="2">
    <source>
        <dbReference type="EMBL" id="QEV23878.1"/>
    </source>
</evidence>
<dbReference type="GeneID" id="91415793"/>
<evidence type="ECO:0000313" key="3">
    <source>
        <dbReference type="Proteomes" id="UP000326598"/>
    </source>
</evidence>